<evidence type="ECO:0000313" key="5">
    <source>
        <dbReference type="EMBL" id="WQD76264.1"/>
    </source>
</evidence>
<sequence length="166" mass="18309">MSNGPYDPADIRLESSLGYYLSKARNVLGQRMDRALEPLGLTASQIGVMLLLLWRRANTPYDLSRELSYDSGSMTRMLDRLEKKGLIVRSRSSTDRRVVELTLTAPGEDAARQLPAIIARVLNEQLRGFSEEEVTQLESLLGRFIANAPDVETGGCPVAAGKDSHC</sequence>
<keyword evidence="2" id="KW-0238">DNA-binding</keyword>
<keyword evidence="1" id="KW-0805">Transcription regulation</keyword>
<dbReference type="EMBL" id="CP139965">
    <property type="protein sequence ID" value="WQD76264.1"/>
    <property type="molecule type" value="Genomic_DNA"/>
</dbReference>
<protein>
    <submittedName>
        <fullName evidence="5">MarR family transcriptional regulator</fullName>
    </submittedName>
</protein>
<gene>
    <name evidence="5" type="ORF">U0042_19400</name>
</gene>
<dbReference type="PRINTS" id="PR00598">
    <property type="entry name" value="HTHMARR"/>
</dbReference>
<keyword evidence="3" id="KW-0804">Transcription</keyword>
<dbReference type="SUPFAM" id="SSF46785">
    <property type="entry name" value="Winged helix' DNA-binding domain"/>
    <property type="match status" value="1"/>
</dbReference>
<dbReference type="SMART" id="SM00347">
    <property type="entry name" value="HTH_MARR"/>
    <property type="match status" value="1"/>
</dbReference>
<dbReference type="InterPro" id="IPR036388">
    <property type="entry name" value="WH-like_DNA-bd_sf"/>
</dbReference>
<dbReference type="PROSITE" id="PS01117">
    <property type="entry name" value="HTH_MARR_1"/>
    <property type="match status" value="1"/>
</dbReference>
<evidence type="ECO:0000256" key="3">
    <source>
        <dbReference type="ARBA" id="ARBA00023163"/>
    </source>
</evidence>
<dbReference type="RefSeq" id="WP_114813943.1">
    <property type="nucleotide sequence ID" value="NZ_CP139965.1"/>
</dbReference>
<proteinExistence type="predicted"/>
<accession>A0ABZ0WFZ5</accession>
<keyword evidence="6" id="KW-1185">Reference proteome</keyword>
<dbReference type="Gene3D" id="1.10.10.10">
    <property type="entry name" value="Winged helix-like DNA-binding domain superfamily/Winged helix DNA-binding domain"/>
    <property type="match status" value="1"/>
</dbReference>
<dbReference type="PANTHER" id="PTHR42756:SF1">
    <property type="entry name" value="TRANSCRIPTIONAL REPRESSOR OF EMRAB OPERON"/>
    <property type="match status" value="1"/>
</dbReference>
<feature type="domain" description="HTH marR-type" evidence="4">
    <location>
        <begin position="14"/>
        <end position="146"/>
    </location>
</feature>
<evidence type="ECO:0000256" key="1">
    <source>
        <dbReference type="ARBA" id="ARBA00023015"/>
    </source>
</evidence>
<evidence type="ECO:0000256" key="2">
    <source>
        <dbReference type="ARBA" id="ARBA00023125"/>
    </source>
</evidence>
<dbReference type="InterPro" id="IPR023187">
    <property type="entry name" value="Tscrpt_reg_MarR-type_CS"/>
</dbReference>
<dbReference type="PANTHER" id="PTHR42756">
    <property type="entry name" value="TRANSCRIPTIONAL REGULATOR, MARR"/>
    <property type="match status" value="1"/>
</dbReference>
<evidence type="ECO:0000313" key="6">
    <source>
        <dbReference type="Proteomes" id="UP001325479"/>
    </source>
</evidence>
<dbReference type="InterPro" id="IPR000835">
    <property type="entry name" value="HTH_MarR-typ"/>
</dbReference>
<organism evidence="5 6">
    <name type="scientific">Paraburkholderia kururiensis</name>
    <dbReference type="NCBI Taxonomy" id="984307"/>
    <lineage>
        <taxon>Bacteria</taxon>
        <taxon>Pseudomonadati</taxon>
        <taxon>Pseudomonadota</taxon>
        <taxon>Betaproteobacteria</taxon>
        <taxon>Burkholderiales</taxon>
        <taxon>Burkholderiaceae</taxon>
        <taxon>Paraburkholderia</taxon>
    </lineage>
</organism>
<dbReference type="InterPro" id="IPR036390">
    <property type="entry name" value="WH_DNA-bd_sf"/>
</dbReference>
<dbReference type="PROSITE" id="PS50995">
    <property type="entry name" value="HTH_MARR_2"/>
    <property type="match status" value="1"/>
</dbReference>
<evidence type="ECO:0000259" key="4">
    <source>
        <dbReference type="PROSITE" id="PS50995"/>
    </source>
</evidence>
<dbReference type="Proteomes" id="UP001325479">
    <property type="component" value="Chromosome"/>
</dbReference>
<name>A0ABZ0WFZ5_9BURK</name>
<dbReference type="Pfam" id="PF01047">
    <property type="entry name" value="MarR"/>
    <property type="match status" value="1"/>
</dbReference>
<reference evidence="5 6" key="1">
    <citation type="submission" date="2023-12" db="EMBL/GenBank/DDBJ databases">
        <title>Genome sequencing and assembly of bacterial species from a model synthetic community.</title>
        <authorList>
            <person name="Hogle S.L."/>
        </authorList>
    </citation>
    <scope>NUCLEOTIDE SEQUENCE [LARGE SCALE GENOMIC DNA]</scope>
    <source>
        <strain evidence="5 6">HAMBI 2494</strain>
    </source>
</reference>